<organism evidence="1 2">
    <name type="scientific">Chloebia gouldiae</name>
    <name type="common">Gouldian finch</name>
    <name type="synonym">Erythrura gouldiae</name>
    <dbReference type="NCBI Taxonomy" id="44316"/>
    <lineage>
        <taxon>Eukaryota</taxon>
        <taxon>Metazoa</taxon>
        <taxon>Chordata</taxon>
        <taxon>Craniata</taxon>
        <taxon>Vertebrata</taxon>
        <taxon>Euteleostomi</taxon>
        <taxon>Archelosauria</taxon>
        <taxon>Archosauria</taxon>
        <taxon>Dinosauria</taxon>
        <taxon>Saurischia</taxon>
        <taxon>Theropoda</taxon>
        <taxon>Coelurosauria</taxon>
        <taxon>Aves</taxon>
        <taxon>Neognathae</taxon>
        <taxon>Neoaves</taxon>
        <taxon>Telluraves</taxon>
        <taxon>Australaves</taxon>
        <taxon>Passeriformes</taxon>
        <taxon>Passeroidea</taxon>
        <taxon>Passeridae</taxon>
        <taxon>Chloebia</taxon>
    </lineage>
</organism>
<sequence>MLLKNDCKCQLPFIISREGNPALKLPESLLYFQCSYTVIYFFCSTSEPLLPCCSQSMFLEFSSTSNELFNAVSPVPCSTHWSRGSSVGSSSLEPACSEAVLQTRLSI</sequence>
<name>A0A3L8S083_CHLGU</name>
<keyword evidence="2" id="KW-1185">Reference proteome</keyword>
<protein>
    <submittedName>
        <fullName evidence="1">Uncharacterized protein</fullName>
    </submittedName>
</protein>
<comment type="caution">
    <text evidence="1">The sequence shown here is derived from an EMBL/GenBank/DDBJ whole genome shotgun (WGS) entry which is preliminary data.</text>
</comment>
<dbReference type="Proteomes" id="UP000276834">
    <property type="component" value="Unassembled WGS sequence"/>
</dbReference>
<evidence type="ECO:0000313" key="2">
    <source>
        <dbReference type="Proteomes" id="UP000276834"/>
    </source>
</evidence>
<dbReference type="AlphaFoldDB" id="A0A3L8S083"/>
<gene>
    <name evidence="1" type="ORF">DV515_00014102</name>
</gene>
<proteinExistence type="predicted"/>
<reference evidence="1 2" key="1">
    <citation type="journal article" date="2018" name="Proc. R. Soc. B">
        <title>A non-coding region near Follistatin controls head colour polymorphism in the Gouldian finch.</title>
        <authorList>
            <person name="Toomey M.B."/>
            <person name="Marques C.I."/>
            <person name="Andrade P."/>
            <person name="Araujo P.M."/>
            <person name="Sabatino S."/>
            <person name="Gazda M.A."/>
            <person name="Afonso S."/>
            <person name="Lopes R.J."/>
            <person name="Corbo J.C."/>
            <person name="Carneiro M."/>
        </authorList>
    </citation>
    <scope>NUCLEOTIDE SEQUENCE [LARGE SCALE GENOMIC DNA]</scope>
    <source>
        <strain evidence="1">Red01</strain>
        <tissue evidence="1">Muscle</tissue>
    </source>
</reference>
<dbReference type="EMBL" id="QUSF01000112">
    <property type="protein sequence ID" value="RLV91448.1"/>
    <property type="molecule type" value="Genomic_DNA"/>
</dbReference>
<evidence type="ECO:0000313" key="1">
    <source>
        <dbReference type="EMBL" id="RLV91448.1"/>
    </source>
</evidence>
<accession>A0A3L8S083</accession>